<proteinExistence type="predicted"/>
<reference evidence="1" key="1">
    <citation type="submission" date="2021-06" db="EMBL/GenBank/DDBJ databases">
        <title>44 bacteria genomes isolated from Dapeng, Shenzhen.</title>
        <authorList>
            <person name="Zheng W."/>
            <person name="Yu S."/>
            <person name="Huang Y."/>
        </authorList>
    </citation>
    <scope>NUCLEOTIDE SEQUENCE</scope>
    <source>
        <strain evidence="1">DP5N28-2</strain>
    </source>
</reference>
<sequence length="269" mass="29426">MMYNKIIIAVFALFIGLTFSCEDEYVDTVEPSPVVGADVPGLAFSNENTTSFELDPAQNPSITLTVTRNNASGSVDAPVVVVENTENSFEVPSTVSFASGADTATLVIPVKEGAPTATPLTLKLKFEEAYVNPYTENYPVYVGELTLIKWDKYADGTYNSAFFETSWDQELLRQEGSNIYRLKDVFAPGVHYEFEWEEGAVEVTPLPGVQLSGYDHATYGPVTTTTSANPEATNYDAETSTFSFLRKWTVSAGSFGELVDTYVITELAE</sequence>
<protein>
    <submittedName>
        <fullName evidence="1">Uncharacterized protein</fullName>
    </submittedName>
</protein>
<keyword evidence="2" id="KW-1185">Reference proteome</keyword>
<dbReference type="PROSITE" id="PS51257">
    <property type="entry name" value="PROKAR_LIPOPROTEIN"/>
    <property type="match status" value="1"/>
</dbReference>
<name>A0A953L9I1_9BACT</name>
<evidence type="ECO:0000313" key="1">
    <source>
        <dbReference type="EMBL" id="MBY5957628.1"/>
    </source>
</evidence>
<comment type="caution">
    <text evidence="1">The sequence shown here is derived from an EMBL/GenBank/DDBJ whole genome shotgun (WGS) entry which is preliminary data.</text>
</comment>
<evidence type="ECO:0000313" key="2">
    <source>
        <dbReference type="Proteomes" id="UP000753961"/>
    </source>
</evidence>
<dbReference type="EMBL" id="JAHVHU010000005">
    <property type="protein sequence ID" value="MBY5957628.1"/>
    <property type="molecule type" value="Genomic_DNA"/>
</dbReference>
<organism evidence="1 2">
    <name type="scientific">Membranihabitans marinus</name>
    <dbReference type="NCBI Taxonomy" id="1227546"/>
    <lineage>
        <taxon>Bacteria</taxon>
        <taxon>Pseudomonadati</taxon>
        <taxon>Bacteroidota</taxon>
        <taxon>Saprospiria</taxon>
        <taxon>Saprospirales</taxon>
        <taxon>Saprospiraceae</taxon>
        <taxon>Membranihabitans</taxon>
    </lineage>
</organism>
<dbReference type="RefSeq" id="WP_222579146.1">
    <property type="nucleotide sequence ID" value="NZ_JAHVHU010000005.1"/>
</dbReference>
<dbReference type="Proteomes" id="UP000753961">
    <property type="component" value="Unassembled WGS sequence"/>
</dbReference>
<gene>
    <name evidence="1" type="ORF">KUV50_05770</name>
</gene>
<accession>A0A953L9I1</accession>
<dbReference type="AlphaFoldDB" id="A0A953L9I1"/>